<evidence type="ECO:0000256" key="1">
    <source>
        <dbReference type="SAM" id="Phobius"/>
    </source>
</evidence>
<keyword evidence="3" id="KW-1185">Reference proteome</keyword>
<gene>
    <name evidence="2" type="ORF">LV89_02189</name>
</gene>
<feature type="transmembrane region" description="Helical" evidence="1">
    <location>
        <begin position="12"/>
        <end position="35"/>
    </location>
</feature>
<name>A0A316E9E3_9BACT</name>
<dbReference type="EMBL" id="QGGO01000010">
    <property type="protein sequence ID" value="PWK26680.1"/>
    <property type="molecule type" value="Genomic_DNA"/>
</dbReference>
<dbReference type="Proteomes" id="UP000245489">
    <property type="component" value="Unassembled WGS sequence"/>
</dbReference>
<keyword evidence="1" id="KW-0472">Membrane</keyword>
<evidence type="ECO:0000313" key="2">
    <source>
        <dbReference type="EMBL" id="PWK26680.1"/>
    </source>
</evidence>
<keyword evidence="1" id="KW-0812">Transmembrane</keyword>
<organism evidence="2 3">
    <name type="scientific">Arcicella aurantiaca</name>
    <dbReference type="NCBI Taxonomy" id="591202"/>
    <lineage>
        <taxon>Bacteria</taxon>
        <taxon>Pseudomonadati</taxon>
        <taxon>Bacteroidota</taxon>
        <taxon>Cytophagia</taxon>
        <taxon>Cytophagales</taxon>
        <taxon>Flectobacillaceae</taxon>
        <taxon>Arcicella</taxon>
    </lineage>
</organism>
<accession>A0A316E9E3</accession>
<sequence>MIDNKKLNRVFNIMAWIFFKVGFVTSIKSTIFVTANYQLPPNPPGLDRSKGRQVVAVNLPFFLPFSESLATKTLSLYKKNHFESSCLISSILSTSQIIFLMLSKSLNCHRVLAMVLMYKYEILQLLN</sequence>
<evidence type="ECO:0000313" key="3">
    <source>
        <dbReference type="Proteomes" id="UP000245489"/>
    </source>
</evidence>
<keyword evidence="1" id="KW-1133">Transmembrane helix</keyword>
<comment type="caution">
    <text evidence="2">The sequence shown here is derived from an EMBL/GenBank/DDBJ whole genome shotgun (WGS) entry which is preliminary data.</text>
</comment>
<reference evidence="2 3" key="1">
    <citation type="submission" date="2018-05" db="EMBL/GenBank/DDBJ databases">
        <title>Genomic Encyclopedia of Archaeal and Bacterial Type Strains, Phase II (KMG-II): from individual species to whole genera.</title>
        <authorList>
            <person name="Goeker M."/>
        </authorList>
    </citation>
    <scope>NUCLEOTIDE SEQUENCE [LARGE SCALE GENOMIC DNA]</scope>
    <source>
        <strain evidence="2 3">DSM 22214</strain>
    </source>
</reference>
<dbReference type="AlphaFoldDB" id="A0A316E9E3"/>
<proteinExistence type="predicted"/>
<protein>
    <submittedName>
        <fullName evidence="2">Uncharacterized protein</fullName>
    </submittedName>
</protein>